<sequence>MINVRTLSVSVTHTKLTVPSTQMSTSPSPNNSLSITTLNKPILKTTTKKNKRTTKPVIVMKTIPTTLKARSRMTLTIPTSTATQTPIAKSTTNRRTNIASRKRTAKIKRPRLHTTTVKTMPRTYKSESNYGSSFAIAITTVGALILFLMCGFAIWNIIKVFSRASELAKIKPFKEKTMTDP</sequence>
<keyword evidence="3" id="KW-1185">Reference proteome</keyword>
<keyword evidence="1" id="KW-0812">Transmembrane</keyword>
<dbReference type="Proteomes" id="UP000596742">
    <property type="component" value="Unassembled WGS sequence"/>
</dbReference>
<dbReference type="OrthoDB" id="5989402at2759"/>
<dbReference type="AlphaFoldDB" id="A0A8B6DS14"/>
<protein>
    <submittedName>
        <fullName evidence="2">Uncharacterized protein</fullName>
    </submittedName>
</protein>
<organism evidence="2 3">
    <name type="scientific">Mytilus galloprovincialis</name>
    <name type="common">Mediterranean mussel</name>
    <dbReference type="NCBI Taxonomy" id="29158"/>
    <lineage>
        <taxon>Eukaryota</taxon>
        <taxon>Metazoa</taxon>
        <taxon>Spiralia</taxon>
        <taxon>Lophotrochozoa</taxon>
        <taxon>Mollusca</taxon>
        <taxon>Bivalvia</taxon>
        <taxon>Autobranchia</taxon>
        <taxon>Pteriomorphia</taxon>
        <taxon>Mytilida</taxon>
        <taxon>Mytiloidea</taxon>
        <taxon>Mytilidae</taxon>
        <taxon>Mytilinae</taxon>
        <taxon>Mytilus</taxon>
    </lineage>
</organism>
<dbReference type="EMBL" id="UYJE01004011">
    <property type="protein sequence ID" value="VDI24288.1"/>
    <property type="molecule type" value="Genomic_DNA"/>
</dbReference>
<gene>
    <name evidence="2" type="ORF">MGAL_10B075415</name>
</gene>
<comment type="caution">
    <text evidence="2">The sequence shown here is derived from an EMBL/GenBank/DDBJ whole genome shotgun (WGS) entry which is preliminary data.</text>
</comment>
<evidence type="ECO:0000313" key="2">
    <source>
        <dbReference type="EMBL" id="VDI24288.1"/>
    </source>
</evidence>
<accession>A0A8B6DS14</accession>
<keyword evidence="1" id="KW-0472">Membrane</keyword>
<feature type="transmembrane region" description="Helical" evidence="1">
    <location>
        <begin position="134"/>
        <end position="158"/>
    </location>
</feature>
<reference evidence="2" key="1">
    <citation type="submission" date="2018-11" db="EMBL/GenBank/DDBJ databases">
        <authorList>
            <person name="Alioto T."/>
            <person name="Alioto T."/>
        </authorList>
    </citation>
    <scope>NUCLEOTIDE SEQUENCE</scope>
</reference>
<evidence type="ECO:0000256" key="1">
    <source>
        <dbReference type="SAM" id="Phobius"/>
    </source>
</evidence>
<proteinExistence type="predicted"/>
<keyword evidence="1" id="KW-1133">Transmembrane helix</keyword>
<name>A0A8B6DS14_MYTGA</name>
<evidence type="ECO:0000313" key="3">
    <source>
        <dbReference type="Proteomes" id="UP000596742"/>
    </source>
</evidence>